<comment type="caution">
    <text evidence="3">The sequence shown here is derived from an EMBL/GenBank/DDBJ whole genome shotgun (WGS) entry which is preliminary data.</text>
</comment>
<dbReference type="InterPro" id="IPR006674">
    <property type="entry name" value="HD_domain"/>
</dbReference>
<dbReference type="RefSeq" id="WP_264945669.1">
    <property type="nucleotide sequence ID" value="NZ_JAPDRA010000009.1"/>
</dbReference>
<reference evidence="4" key="1">
    <citation type="journal article" date="2019" name="Int. J. Syst. Evol. Microbiol.">
        <title>The Global Catalogue of Microorganisms (GCM) 10K type strain sequencing project: providing services to taxonomists for standard genome sequencing and annotation.</title>
        <authorList>
            <consortium name="The Broad Institute Genomics Platform"/>
            <consortium name="The Broad Institute Genome Sequencing Center for Infectious Disease"/>
            <person name="Wu L."/>
            <person name="Ma J."/>
        </authorList>
    </citation>
    <scope>NUCLEOTIDE SEQUENCE [LARGE SCALE GENOMIC DNA]</scope>
    <source>
        <strain evidence="4">CCUG 62982</strain>
    </source>
</reference>
<evidence type="ECO:0000313" key="4">
    <source>
        <dbReference type="Proteomes" id="UP001596977"/>
    </source>
</evidence>
<keyword evidence="4" id="KW-1185">Reference proteome</keyword>
<dbReference type="Gene3D" id="1.10.3210.10">
    <property type="entry name" value="Hypothetical protein af1432"/>
    <property type="match status" value="1"/>
</dbReference>
<name>A0ABW3HB29_9SPHN</name>
<dbReference type="SUPFAM" id="SSF109604">
    <property type="entry name" value="HD-domain/PDEase-like"/>
    <property type="match status" value="1"/>
</dbReference>
<evidence type="ECO:0000313" key="3">
    <source>
        <dbReference type="EMBL" id="MFD0947905.1"/>
    </source>
</evidence>
<dbReference type="Pfam" id="PF01966">
    <property type="entry name" value="HD"/>
    <property type="match status" value="1"/>
</dbReference>
<accession>A0ABW3HB29</accession>
<feature type="domain" description="HD" evidence="2">
    <location>
        <begin position="84"/>
        <end position="144"/>
    </location>
</feature>
<dbReference type="Proteomes" id="UP001596977">
    <property type="component" value="Unassembled WGS sequence"/>
</dbReference>
<gene>
    <name evidence="3" type="ORF">ACFQ1E_16300</name>
</gene>
<proteinExistence type="predicted"/>
<feature type="region of interest" description="Disordered" evidence="1">
    <location>
        <begin position="41"/>
        <end position="60"/>
    </location>
</feature>
<protein>
    <submittedName>
        <fullName evidence="3">HD domain-containing protein</fullName>
    </submittedName>
</protein>
<organism evidence="3 4">
    <name type="scientific">Sphingomonas canadensis</name>
    <dbReference type="NCBI Taxonomy" id="1219257"/>
    <lineage>
        <taxon>Bacteria</taxon>
        <taxon>Pseudomonadati</taxon>
        <taxon>Pseudomonadota</taxon>
        <taxon>Alphaproteobacteria</taxon>
        <taxon>Sphingomonadales</taxon>
        <taxon>Sphingomonadaceae</taxon>
        <taxon>Sphingomonas</taxon>
    </lineage>
</organism>
<sequence length="250" mass="28926">MDRLQELHHKADALEEQMSRQLDALAVKSIIYVSGDVDPVRERPVPDNPEGRPFLMGPDPRLQPMPAKPTLIDYFRYRFGPSAHLLQSARLALRAGHDEKIVLACLLHDISVLGFIRADHGFWGAQLIEPYVDPEVAWAVRQHQVVRFYPDESVGYEYPEAYVRFFGADYRPDPHIDRAYQAARNHKWYMSARLVTINDLYSFDPDVVVELDEFTDIIGRNFRQPEEGLGFDDSPSAHMWRTIMMPTRFL</sequence>
<evidence type="ECO:0000259" key="2">
    <source>
        <dbReference type="Pfam" id="PF01966"/>
    </source>
</evidence>
<dbReference type="EMBL" id="JBHTJG010000009">
    <property type="protein sequence ID" value="MFD0947905.1"/>
    <property type="molecule type" value="Genomic_DNA"/>
</dbReference>
<evidence type="ECO:0000256" key="1">
    <source>
        <dbReference type="SAM" id="MobiDB-lite"/>
    </source>
</evidence>